<dbReference type="PROSITE" id="PS00109">
    <property type="entry name" value="PROTEIN_KINASE_TYR"/>
    <property type="match status" value="1"/>
</dbReference>
<evidence type="ECO:0000313" key="4">
    <source>
        <dbReference type="EMBL" id="PIA41836.1"/>
    </source>
</evidence>
<dbReference type="GO" id="GO:0005886">
    <property type="term" value="C:plasma membrane"/>
    <property type="evidence" value="ECO:0007669"/>
    <property type="project" value="TreeGrafter"/>
</dbReference>
<keyword evidence="1" id="KW-0547">Nucleotide-binding</keyword>
<dbReference type="Pfam" id="PF07714">
    <property type="entry name" value="PK_Tyr_Ser-Thr"/>
    <property type="match status" value="1"/>
</dbReference>
<dbReference type="InterPro" id="IPR001245">
    <property type="entry name" value="Ser-Thr/Tyr_kinase_cat_dom"/>
</dbReference>
<dbReference type="EMBL" id="KZ305039">
    <property type="protein sequence ID" value="PIA41836.1"/>
    <property type="molecule type" value="Genomic_DNA"/>
</dbReference>
<dbReference type="GO" id="GO:0005524">
    <property type="term" value="F:ATP binding"/>
    <property type="evidence" value="ECO:0007669"/>
    <property type="project" value="UniProtKB-KW"/>
</dbReference>
<gene>
    <name evidence="4" type="ORF">AQUCO_02200337v1</name>
</gene>
<organism evidence="4 5">
    <name type="scientific">Aquilegia coerulea</name>
    <name type="common">Rocky mountain columbine</name>
    <dbReference type="NCBI Taxonomy" id="218851"/>
    <lineage>
        <taxon>Eukaryota</taxon>
        <taxon>Viridiplantae</taxon>
        <taxon>Streptophyta</taxon>
        <taxon>Embryophyta</taxon>
        <taxon>Tracheophyta</taxon>
        <taxon>Spermatophyta</taxon>
        <taxon>Magnoliopsida</taxon>
        <taxon>Ranunculales</taxon>
        <taxon>Ranunculaceae</taxon>
        <taxon>Thalictroideae</taxon>
        <taxon>Aquilegia</taxon>
    </lineage>
</organism>
<dbReference type="SUPFAM" id="SSF56112">
    <property type="entry name" value="Protein kinase-like (PK-like)"/>
    <property type="match status" value="1"/>
</dbReference>
<keyword evidence="5" id="KW-1185">Reference proteome</keyword>
<dbReference type="Proteomes" id="UP000230069">
    <property type="component" value="Unassembled WGS sequence"/>
</dbReference>
<dbReference type="AlphaFoldDB" id="A0A2G5DEA1"/>
<dbReference type="SMART" id="SM00219">
    <property type="entry name" value="TyrKc"/>
    <property type="match status" value="1"/>
</dbReference>
<dbReference type="PROSITE" id="PS50011">
    <property type="entry name" value="PROTEIN_KINASE_DOM"/>
    <property type="match status" value="1"/>
</dbReference>
<reference evidence="4 5" key="1">
    <citation type="submission" date="2017-09" db="EMBL/GenBank/DDBJ databases">
        <title>WGS assembly of Aquilegia coerulea Goldsmith.</title>
        <authorList>
            <person name="Hodges S."/>
            <person name="Kramer E."/>
            <person name="Nordborg M."/>
            <person name="Tomkins J."/>
            <person name="Borevitz J."/>
            <person name="Derieg N."/>
            <person name="Yan J."/>
            <person name="Mihaltcheva S."/>
            <person name="Hayes R.D."/>
            <person name="Rokhsar D."/>
        </authorList>
    </citation>
    <scope>NUCLEOTIDE SEQUENCE [LARGE SCALE GENOMIC DNA]</scope>
    <source>
        <strain evidence="5">cv. Goldsmith</strain>
    </source>
</reference>
<dbReference type="OrthoDB" id="75710at2759"/>
<dbReference type="Gene3D" id="3.30.200.20">
    <property type="entry name" value="Phosphorylase Kinase, domain 1"/>
    <property type="match status" value="1"/>
</dbReference>
<protein>
    <recommendedName>
        <fullName evidence="3">Protein kinase domain-containing protein</fullName>
    </recommendedName>
</protein>
<dbReference type="PANTHER" id="PTHR27005:SF283">
    <property type="entry name" value="OS02G0633066 PROTEIN"/>
    <property type="match status" value="1"/>
</dbReference>
<dbReference type="STRING" id="218851.A0A2G5DEA1"/>
<dbReference type="InterPro" id="IPR011009">
    <property type="entry name" value="Kinase-like_dom_sf"/>
</dbReference>
<dbReference type="InterPro" id="IPR000719">
    <property type="entry name" value="Prot_kinase_dom"/>
</dbReference>
<evidence type="ECO:0000313" key="5">
    <source>
        <dbReference type="Proteomes" id="UP000230069"/>
    </source>
</evidence>
<evidence type="ECO:0000259" key="3">
    <source>
        <dbReference type="PROSITE" id="PS50011"/>
    </source>
</evidence>
<dbReference type="InterPro" id="IPR008266">
    <property type="entry name" value="Tyr_kinase_AS"/>
</dbReference>
<dbReference type="GO" id="GO:0004674">
    <property type="term" value="F:protein serine/threonine kinase activity"/>
    <property type="evidence" value="ECO:0007669"/>
    <property type="project" value="TreeGrafter"/>
</dbReference>
<accession>A0A2G5DEA1</accession>
<evidence type="ECO:0000256" key="1">
    <source>
        <dbReference type="ARBA" id="ARBA00022741"/>
    </source>
</evidence>
<proteinExistence type="predicted"/>
<feature type="domain" description="Protein kinase" evidence="3">
    <location>
        <begin position="25"/>
        <end position="323"/>
    </location>
</feature>
<evidence type="ECO:0000256" key="2">
    <source>
        <dbReference type="ARBA" id="ARBA00022840"/>
    </source>
</evidence>
<dbReference type="PIRSF" id="PIRSF000654">
    <property type="entry name" value="Integrin-linked_kinase"/>
    <property type="match status" value="1"/>
</dbReference>
<dbReference type="Gene3D" id="1.10.510.10">
    <property type="entry name" value="Transferase(Phosphotransferase) domain 1"/>
    <property type="match status" value="1"/>
</dbReference>
<keyword evidence="2" id="KW-0067">ATP-binding</keyword>
<dbReference type="GO" id="GO:0004713">
    <property type="term" value="F:protein tyrosine kinase activity"/>
    <property type="evidence" value="ECO:0007669"/>
    <property type="project" value="InterPro"/>
</dbReference>
<dbReference type="InterPro" id="IPR045274">
    <property type="entry name" value="WAK-like"/>
</dbReference>
<dbReference type="GO" id="GO:0007166">
    <property type="term" value="P:cell surface receptor signaling pathway"/>
    <property type="evidence" value="ECO:0007669"/>
    <property type="project" value="InterPro"/>
</dbReference>
<dbReference type="InterPro" id="IPR020635">
    <property type="entry name" value="Tyr_kinase_cat_dom"/>
</dbReference>
<name>A0A2G5DEA1_AQUCA</name>
<sequence length="323" mass="36529">MKKMKKKFEGKEEYFMRNGALLLEKQVASSTGKGIAIKIFTAEELNKATNNYDTSLIQSQIKSTVYKGDLEGRIVTIKTPQALQVSSSTTDYFFNQAVTQIQINHKHVVRLLGCCLETPIPILVQEFIRGSTLSSHITSKVDPFPWSDRLRIATEIADAVTYLHCVNSNPIIHRDIRSNNILFDENYVAKLSNFGLSVVILPGKTGNEFGVKGRHGYIDPEYIETSLLNEKCDVYSFGVVLLELLYWKIIENEPFLVKEFSLSMESGSLHQILDDSLNEEKDRAQSQAYTALALKCVQLKGKERPTMLEVAKELRKIRSMNVI</sequence>
<dbReference type="InParanoid" id="A0A2G5DEA1"/>
<dbReference type="FunCoup" id="A0A2G5DEA1">
    <property type="interactions" value="211"/>
</dbReference>
<dbReference type="PANTHER" id="PTHR27005">
    <property type="entry name" value="WALL-ASSOCIATED RECEPTOR KINASE-LIKE 21"/>
    <property type="match status" value="1"/>
</dbReference>